<reference evidence="1 2" key="1">
    <citation type="journal article" date="2024" name="BMC Genomics">
        <title>De novo assembly and annotation of Popillia japonica's genome with initial clues to its potential as an invasive pest.</title>
        <authorList>
            <person name="Cucini C."/>
            <person name="Boschi S."/>
            <person name="Funari R."/>
            <person name="Cardaioli E."/>
            <person name="Iannotti N."/>
            <person name="Marturano G."/>
            <person name="Paoli F."/>
            <person name="Bruttini M."/>
            <person name="Carapelli A."/>
            <person name="Frati F."/>
            <person name="Nardi F."/>
        </authorList>
    </citation>
    <scope>NUCLEOTIDE SEQUENCE [LARGE SCALE GENOMIC DNA]</scope>
    <source>
        <strain evidence="1">DMR45628</strain>
    </source>
</reference>
<proteinExistence type="predicted"/>
<keyword evidence="2" id="KW-1185">Reference proteome</keyword>
<name>A0AAW1LWG5_POPJA</name>
<evidence type="ECO:0000313" key="1">
    <source>
        <dbReference type="EMBL" id="KAK9738109.1"/>
    </source>
</evidence>
<sequence>MVSPPYKTDLLIIWNEVGCHGGGSKRRGDVLIHFEVQGIIMMQKKTVKHLGEQLYRKRIFVVYITVKKAEKTITTISRPTASRRRIMASIVKFKVLYVVRVWYEAIKNKKVVRRLEKVQRLMRIGISSAYWTISAEGVGIIARFHL</sequence>
<accession>A0AAW1LWG5</accession>
<dbReference type="AlphaFoldDB" id="A0AAW1LWG5"/>
<evidence type="ECO:0000313" key="2">
    <source>
        <dbReference type="Proteomes" id="UP001458880"/>
    </source>
</evidence>
<protein>
    <submittedName>
        <fullName evidence="1">Uncharacterized protein</fullName>
    </submittedName>
</protein>
<comment type="caution">
    <text evidence="1">The sequence shown here is derived from an EMBL/GenBank/DDBJ whole genome shotgun (WGS) entry which is preliminary data.</text>
</comment>
<organism evidence="1 2">
    <name type="scientific">Popillia japonica</name>
    <name type="common">Japanese beetle</name>
    <dbReference type="NCBI Taxonomy" id="7064"/>
    <lineage>
        <taxon>Eukaryota</taxon>
        <taxon>Metazoa</taxon>
        <taxon>Ecdysozoa</taxon>
        <taxon>Arthropoda</taxon>
        <taxon>Hexapoda</taxon>
        <taxon>Insecta</taxon>
        <taxon>Pterygota</taxon>
        <taxon>Neoptera</taxon>
        <taxon>Endopterygota</taxon>
        <taxon>Coleoptera</taxon>
        <taxon>Polyphaga</taxon>
        <taxon>Scarabaeiformia</taxon>
        <taxon>Scarabaeidae</taxon>
        <taxon>Rutelinae</taxon>
        <taxon>Popillia</taxon>
    </lineage>
</organism>
<dbReference type="Proteomes" id="UP001458880">
    <property type="component" value="Unassembled WGS sequence"/>
</dbReference>
<gene>
    <name evidence="1" type="ORF">QE152_g10136</name>
</gene>
<dbReference type="EMBL" id="JASPKY010000090">
    <property type="protein sequence ID" value="KAK9738109.1"/>
    <property type="molecule type" value="Genomic_DNA"/>
</dbReference>